<dbReference type="InterPro" id="IPR019818">
    <property type="entry name" value="IsoCit/isopropylmalate_DH_CS"/>
</dbReference>
<comment type="similarity">
    <text evidence="1">Belongs to the isocitrate and isopropylmalate dehydrogenases family.</text>
</comment>
<dbReference type="Gene3D" id="3.40.718.10">
    <property type="entry name" value="Isopropylmalate Dehydrogenase"/>
    <property type="match status" value="1"/>
</dbReference>
<proteinExistence type="inferred from homology"/>
<dbReference type="PROSITE" id="PS00470">
    <property type="entry name" value="IDH_IMDH"/>
    <property type="match status" value="1"/>
</dbReference>
<comment type="cofactor">
    <cofactor evidence="11">
        <name>Mg(2+)</name>
        <dbReference type="ChEBI" id="CHEBI:18420"/>
    </cofactor>
    <cofactor evidence="11">
        <name>Mn(2+)</name>
        <dbReference type="ChEBI" id="CHEBI:29035"/>
    </cofactor>
</comment>
<evidence type="ECO:0000259" key="12">
    <source>
        <dbReference type="SMART" id="SM01329"/>
    </source>
</evidence>
<dbReference type="PANTHER" id="PTHR43504:SF1">
    <property type="entry name" value="ISOCITRATE DEHYDROGENASE [NADP]"/>
    <property type="match status" value="1"/>
</dbReference>
<dbReference type="InterPro" id="IPR004439">
    <property type="entry name" value="Isocitrate_DH_NADP_dimer_prok"/>
</dbReference>
<evidence type="ECO:0000313" key="14">
    <source>
        <dbReference type="Proteomes" id="UP001360424"/>
    </source>
</evidence>
<evidence type="ECO:0000256" key="1">
    <source>
        <dbReference type="ARBA" id="ARBA00007769"/>
    </source>
</evidence>
<evidence type="ECO:0000256" key="5">
    <source>
        <dbReference type="ARBA" id="ARBA00022723"/>
    </source>
</evidence>
<keyword evidence="14" id="KW-1185">Reference proteome</keyword>
<evidence type="ECO:0000256" key="8">
    <source>
        <dbReference type="ARBA" id="ARBA00023002"/>
    </source>
</evidence>
<dbReference type="InterPro" id="IPR024084">
    <property type="entry name" value="IsoPropMal-DH-like_dom"/>
</dbReference>
<keyword evidence="7 11" id="KW-0521">NADP</keyword>
<dbReference type="RefSeq" id="WP_338522015.1">
    <property type="nucleotide sequence ID" value="NZ_CP135136.1"/>
</dbReference>
<evidence type="ECO:0000256" key="6">
    <source>
        <dbReference type="ARBA" id="ARBA00022842"/>
    </source>
</evidence>
<organism evidence="13 14">
    <name type="scientific">Candidatus Legionella polyplacis</name>
    <dbReference type="NCBI Taxonomy" id="2005262"/>
    <lineage>
        <taxon>Bacteria</taxon>
        <taxon>Pseudomonadati</taxon>
        <taxon>Pseudomonadota</taxon>
        <taxon>Gammaproteobacteria</taxon>
        <taxon>Legionellales</taxon>
        <taxon>Legionellaceae</taxon>
        <taxon>Legionella</taxon>
    </lineage>
</organism>
<dbReference type="SUPFAM" id="SSF53659">
    <property type="entry name" value="Isocitrate/Isopropylmalate dehydrogenase-like"/>
    <property type="match status" value="1"/>
</dbReference>
<dbReference type="EMBL" id="CP135136">
    <property type="protein sequence ID" value="WWR12271.1"/>
    <property type="molecule type" value="Genomic_DNA"/>
</dbReference>
<evidence type="ECO:0000256" key="4">
    <source>
        <dbReference type="ARBA" id="ARBA00022532"/>
    </source>
</evidence>
<name>A0ABZ2H0G5_9GAMM</name>
<evidence type="ECO:0000256" key="3">
    <source>
        <dbReference type="ARBA" id="ARBA00022435"/>
    </source>
</evidence>
<evidence type="ECO:0000256" key="9">
    <source>
        <dbReference type="ARBA" id="ARBA00023211"/>
    </source>
</evidence>
<dbReference type="SMART" id="SM01329">
    <property type="entry name" value="Iso_dh"/>
    <property type="match status" value="1"/>
</dbReference>
<dbReference type="EC" id="1.1.1.42" evidence="11"/>
<reference evidence="13" key="1">
    <citation type="submission" date="2023-09" db="EMBL/GenBank/DDBJ databases">
        <title>Genomes of two closely related lineages of the louse Polyplax serrata with different host specificities.</title>
        <authorList>
            <person name="Martinu J."/>
            <person name="Tarabai H."/>
            <person name="Stefka J."/>
            <person name="Hypsa V."/>
        </authorList>
    </citation>
    <scope>NUCLEOTIDE SEQUENCE [LARGE SCALE GENOMIC DNA]</scope>
    <source>
        <strain evidence="13">HR10_N</strain>
    </source>
</reference>
<evidence type="ECO:0000256" key="10">
    <source>
        <dbReference type="ARBA" id="ARBA00023554"/>
    </source>
</evidence>
<dbReference type="NCBIfam" id="TIGR00183">
    <property type="entry name" value="prok_nadp_idh"/>
    <property type="match status" value="1"/>
</dbReference>
<dbReference type="NCBIfam" id="NF005425">
    <property type="entry name" value="PRK07006.1"/>
    <property type="match status" value="1"/>
</dbReference>
<keyword evidence="5 11" id="KW-0479">Metal-binding</keyword>
<keyword evidence="8" id="KW-0560">Oxidoreductase</keyword>
<protein>
    <recommendedName>
        <fullName evidence="11">Isocitrate dehydrogenase [NADP]</fullName>
        <ecNumber evidence="11">1.1.1.42</ecNumber>
    </recommendedName>
</protein>
<keyword evidence="3 11" id="KW-0329">Glyoxylate bypass</keyword>
<keyword evidence="9 11" id="KW-0464">Manganese</keyword>
<keyword evidence="4 11" id="KW-0816">Tricarboxylic acid cycle</keyword>
<evidence type="ECO:0000256" key="2">
    <source>
        <dbReference type="ARBA" id="ARBA00011738"/>
    </source>
</evidence>
<evidence type="ECO:0000313" key="13">
    <source>
        <dbReference type="EMBL" id="WWR12271.1"/>
    </source>
</evidence>
<evidence type="ECO:0000256" key="11">
    <source>
        <dbReference type="RuleBase" id="RU004446"/>
    </source>
</evidence>
<dbReference type="PANTHER" id="PTHR43504">
    <property type="entry name" value="ISOCITRATE DEHYDROGENASE [NADP]"/>
    <property type="match status" value="1"/>
</dbReference>
<evidence type="ECO:0000256" key="7">
    <source>
        <dbReference type="ARBA" id="ARBA00022857"/>
    </source>
</evidence>
<gene>
    <name evidence="13" type="primary">icd</name>
    <name evidence="13" type="ORF">RQL38_02290</name>
</gene>
<sequence length="417" mass="46493">MLNYICIPTDGEFITVSDNGILNIPHYPIIPFIEGDGIGKDITGSMLYVVNSAVYKAYGNKKKIIWLEVYVGDKAQKIYGFSEFLPKETLDILKRSLVSIKGPLTTPVGGGMRSLNVKIRQLLDLYVCCRPIRYFYGVPSPVKEPWKVNMVVLRENSEDIYSGIEWKANSVGAKKIINFLHENMGVNNIRFSNSCGVGIKLVSEKGTKRLVKFAIQYAIDNNYDSVTLVHKGNIMKFTEGAFREWGYDVVYKYFNGIPHSNGIWAKLINPKNNMNIIVKDIMADAFFQQILLNPEDYGVIATLNLNGDYISDALAAQIGGIGISPGANIGNNIALFEATHGSAPKYANLNIANPSSLILSAEMLLRHIGWYQAADYIISGIRKTIKSKFVTSDFYKKMKDAVCLGTMEFSKKIVENM</sequence>
<accession>A0ABZ2H0G5</accession>
<dbReference type="Proteomes" id="UP001360424">
    <property type="component" value="Chromosome"/>
</dbReference>
<dbReference type="Pfam" id="PF00180">
    <property type="entry name" value="Iso_dh"/>
    <property type="match status" value="1"/>
</dbReference>
<comment type="catalytic activity">
    <reaction evidence="10">
        <text>D-threo-isocitrate + NADP(+) = 2-oxoglutarate + CO2 + NADPH</text>
        <dbReference type="Rhea" id="RHEA:19629"/>
        <dbReference type="ChEBI" id="CHEBI:15562"/>
        <dbReference type="ChEBI" id="CHEBI:16526"/>
        <dbReference type="ChEBI" id="CHEBI:16810"/>
        <dbReference type="ChEBI" id="CHEBI:57783"/>
        <dbReference type="ChEBI" id="CHEBI:58349"/>
        <dbReference type="EC" id="1.1.1.42"/>
    </reaction>
</comment>
<keyword evidence="6" id="KW-0460">Magnesium</keyword>
<comment type="subunit">
    <text evidence="2">Homodimer.</text>
</comment>
<feature type="domain" description="Isopropylmalate dehydrogenase-like" evidence="12">
    <location>
        <begin position="29"/>
        <end position="413"/>
    </location>
</feature>